<keyword evidence="2" id="KW-1185">Reference proteome</keyword>
<accession>A0ACB8F2P6</accession>
<name>A0ACB8F2P6_9SAUR</name>
<proteinExistence type="predicted"/>
<protein>
    <submittedName>
        <fullName evidence="1">Uncharacterized protein</fullName>
    </submittedName>
</protein>
<comment type="caution">
    <text evidence="1">The sequence shown here is derived from an EMBL/GenBank/DDBJ whole genome shotgun (WGS) entry which is preliminary data.</text>
</comment>
<gene>
    <name evidence="1" type="ORF">K3G42_015844</name>
</gene>
<reference evidence="1" key="1">
    <citation type="submission" date="2021-08" db="EMBL/GenBank/DDBJ databases">
        <title>The first chromosome-level gecko genome reveals the dynamic sex chromosomes of Neotropical dwarf geckos (Sphaerodactylidae: Sphaerodactylus).</title>
        <authorList>
            <person name="Pinto B.J."/>
            <person name="Keating S.E."/>
            <person name="Gamble T."/>
        </authorList>
    </citation>
    <scope>NUCLEOTIDE SEQUENCE</scope>
    <source>
        <strain evidence="1">TG3544</strain>
    </source>
</reference>
<evidence type="ECO:0000313" key="2">
    <source>
        <dbReference type="Proteomes" id="UP000827872"/>
    </source>
</evidence>
<evidence type="ECO:0000313" key="1">
    <source>
        <dbReference type="EMBL" id="KAH7999620.1"/>
    </source>
</evidence>
<sequence length="107" mass="12244">MFIGSMPLNIRYDAQTTEEVLHFYVFLVSFKKYLKGIVHTQMHISSRSLRSFYNGHICSPSPKERSLNFPYTLLPLSPLVCFSPHGFITGFLSSESAVRLLPSVFLR</sequence>
<dbReference type="Proteomes" id="UP000827872">
    <property type="component" value="Linkage Group LG05"/>
</dbReference>
<dbReference type="EMBL" id="CM037618">
    <property type="protein sequence ID" value="KAH7999620.1"/>
    <property type="molecule type" value="Genomic_DNA"/>
</dbReference>
<organism evidence="1 2">
    <name type="scientific">Sphaerodactylus townsendi</name>
    <dbReference type="NCBI Taxonomy" id="933632"/>
    <lineage>
        <taxon>Eukaryota</taxon>
        <taxon>Metazoa</taxon>
        <taxon>Chordata</taxon>
        <taxon>Craniata</taxon>
        <taxon>Vertebrata</taxon>
        <taxon>Euteleostomi</taxon>
        <taxon>Lepidosauria</taxon>
        <taxon>Squamata</taxon>
        <taxon>Bifurcata</taxon>
        <taxon>Gekkota</taxon>
        <taxon>Sphaerodactylidae</taxon>
        <taxon>Sphaerodactylus</taxon>
    </lineage>
</organism>